<reference evidence="1" key="1">
    <citation type="submission" date="2022-12" db="EMBL/GenBank/DDBJ databases">
        <title>Draft genome assemblies for two species of Escallonia (Escalloniales).</title>
        <authorList>
            <person name="Chanderbali A."/>
            <person name="Dervinis C."/>
            <person name="Anghel I."/>
            <person name="Soltis D."/>
            <person name="Soltis P."/>
            <person name="Zapata F."/>
        </authorList>
    </citation>
    <scope>NUCLEOTIDE SEQUENCE</scope>
    <source>
        <strain evidence="1">UCBG64.0493</strain>
        <tissue evidence="1">Leaf</tissue>
    </source>
</reference>
<dbReference type="EMBL" id="JAVXUP010001921">
    <property type="protein sequence ID" value="KAK3006988.1"/>
    <property type="molecule type" value="Genomic_DNA"/>
</dbReference>
<keyword evidence="2" id="KW-1185">Reference proteome</keyword>
<proteinExistence type="predicted"/>
<dbReference type="AlphaFoldDB" id="A0AA89AM96"/>
<comment type="caution">
    <text evidence="1">The sequence shown here is derived from an EMBL/GenBank/DDBJ whole genome shotgun (WGS) entry which is preliminary data.</text>
</comment>
<dbReference type="PANTHER" id="PTHR37752">
    <property type="entry name" value="OS02G0610700 PROTEIN"/>
    <property type="match status" value="1"/>
</dbReference>
<evidence type="ECO:0000313" key="2">
    <source>
        <dbReference type="Proteomes" id="UP001188597"/>
    </source>
</evidence>
<dbReference type="GO" id="GO:0009535">
    <property type="term" value="C:chloroplast thylakoid membrane"/>
    <property type="evidence" value="ECO:0007669"/>
    <property type="project" value="TreeGrafter"/>
</dbReference>
<sequence length="61" mass="6519">MALATLMSVAMPTGCCTEERRRRIEAINGAWAMTGLTAGLVIEGQTGNSIPSQNFRGSYKV</sequence>
<protein>
    <submittedName>
        <fullName evidence="1">Uncharacterized protein</fullName>
    </submittedName>
</protein>
<dbReference type="Proteomes" id="UP001188597">
    <property type="component" value="Unassembled WGS sequence"/>
</dbReference>
<name>A0AA89AM96_9ASTE</name>
<evidence type="ECO:0000313" key="1">
    <source>
        <dbReference type="EMBL" id="KAK3006988.1"/>
    </source>
</evidence>
<dbReference type="InterPro" id="IPR053091">
    <property type="entry name" value="PSII_Assembly/Photoprotect-Rel"/>
</dbReference>
<gene>
    <name evidence="1" type="ORF">RJ639_017096</name>
</gene>
<accession>A0AA89AM96</accession>
<dbReference type="PANTHER" id="PTHR37752:SF1">
    <property type="entry name" value="OS02G0610700 PROTEIN"/>
    <property type="match status" value="1"/>
</dbReference>
<organism evidence="1 2">
    <name type="scientific">Escallonia herrerae</name>
    <dbReference type="NCBI Taxonomy" id="1293975"/>
    <lineage>
        <taxon>Eukaryota</taxon>
        <taxon>Viridiplantae</taxon>
        <taxon>Streptophyta</taxon>
        <taxon>Embryophyta</taxon>
        <taxon>Tracheophyta</taxon>
        <taxon>Spermatophyta</taxon>
        <taxon>Magnoliopsida</taxon>
        <taxon>eudicotyledons</taxon>
        <taxon>Gunneridae</taxon>
        <taxon>Pentapetalae</taxon>
        <taxon>asterids</taxon>
        <taxon>campanulids</taxon>
        <taxon>Escalloniales</taxon>
        <taxon>Escalloniaceae</taxon>
        <taxon>Escallonia</taxon>
    </lineage>
</organism>